<dbReference type="PANTHER" id="PTHR30619:SF1">
    <property type="entry name" value="RECOMBINATION PROTEIN 2"/>
    <property type="match status" value="1"/>
</dbReference>
<dbReference type="Gene3D" id="3.60.15.10">
    <property type="entry name" value="Ribonuclease Z/Hydroxyacylglutathione hydrolase-like"/>
    <property type="match status" value="1"/>
</dbReference>
<dbReference type="InterPro" id="IPR001279">
    <property type="entry name" value="Metallo-B-lactamas"/>
</dbReference>
<dbReference type="AlphaFoldDB" id="A0A1F7XJJ6"/>
<dbReference type="STRING" id="1802485.A2V97_01095"/>
<evidence type="ECO:0000259" key="1">
    <source>
        <dbReference type="Pfam" id="PF00753"/>
    </source>
</evidence>
<feature type="domain" description="Metallo-beta-lactamase" evidence="1">
    <location>
        <begin position="37"/>
        <end position="250"/>
    </location>
</feature>
<dbReference type="InterPro" id="IPR035681">
    <property type="entry name" value="ComA-like_MBL"/>
</dbReference>
<protein>
    <recommendedName>
        <fullName evidence="1">Metallo-beta-lactamase domain-containing protein</fullName>
    </recommendedName>
</protein>
<dbReference type="PANTHER" id="PTHR30619">
    <property type="entry name" value="DNA INTERNALIZATION/COMPETENCE PROTEIN COMEC/REC2"/>
    <property type="match status" value="1"/>
</dbReference>
<name>A0A1F7XJJ6_9BACT</name>
<dbReference type="Proteomes" id="UP000177382">
    <property type="component" value="Unassembled WGS sequence"/>
</dbReference>
<dbReference type="InterPro" id="IPR052159">
    <property type="entry name" value="Competence_DNA_uptake"/>
</dbReference>
<accession>A0A1F7XJJ6</accession>
<sequence>MTNTWKYLLGVITLAVLTALATIFSVPDEKLHLIACDVGQGDAILAIYKTNQILIDGGPDRKVLDCLAKYLPFWDKSIEVVVLTHPQQDHYGGLIEVFQSYEVETFVANAVDSDSEGYQVLKNLVEGSGAKIVNPDEETAIRLGLLYLDILHPSGQYILSEVEGSDNGVLGAFTTNRDLNEFSVVAILSLGEFDALLTGDIGPEIIPDILAGGEIKDVEYIKIPHHGSKNGLTLKFLEASMPEVAVISAGKNNRYGHPHQETLKILRDKDIKILRTDEIGDVEIITDGESWQIRN</sequence>
<organism evidence="2 3">
    <name type="scientific">Candidatus Woesebacteria bacterium RBG_16_42_24</name>
    <dbReference type="NCBI Taxonomy" id="1802485"/>
    <lineage>
        <taxon>Bacteria</taxon>
        <taxon>Candidatus Woeseibacteriota</taxon>
    </lineage>
</organism>
<dbReference type="EMBL" id="MGFX01000006">
    <property type="protein sequence ID" value="OGM15214.1"/>
    <property type="molecule type" value="Genomic_DNA"/>
</dbReference>
<dbReference type="CDD" id="cd07731">
    <property type="entry name" value="ComA-like_MBL-fold"/>
    <property type="match status" value="1"/>
</dbReference>
<evidence type="ECO:0000313" key="3">
    <source>
        <dbReference type="Proteomes" id="UP000177382"/>
    </source>
</evidence>
<dbReference type="SUPFAM" id="SSF56281">
    <property type="entry name" value="Metallo-hydrolase/oxidoreductase"/>
    <property type="match status" value="1"/>
</dbReference>
<evidence type="ECO:0000313" key="2">
    <source>
        <dbReference type="EMBL" id="OGM15214.1"/>
    </source>
</evidence>
<comment type="caution">
    <text evidence="2">The sequence shown here is derived from an EMBL/GenBank/DDBJ whole genome shotgun (WGS) entry which is preliminary data.</text>
</comment>
<dbReference type="Pfam" id="PF00753">
    <property type="entry name" value="Lactamase_B"/>
    <property type="match status" value="1"/>
</dbReference>
<gene>
    <name evidence="2" type="ORF">A2V97_01095</name>
</gene>
<proteinExistence type="predicted"/>
<dbReference type="InterPro" id="IPR036866">
    <property type="entry name" value="RibonucZ/Hydroxyglut_hydro"/>
</dbReference>
<reference evidence="2 3" key="1">
    <citation type="journal article" date="2016" name="Nat. Commun.">
        <title>Thousands of microbial genomes shed light on interconnected biogeochemical processes in an aquifer system.</title>
        <authorList>
            <person name="Anantharaman K."/>
            <person name="Brown C.T."/>
            <person name="Hug L.A."/>
            <person name="Sharon I."/>
            <person name="Castelle C.J."/>
            <person name="Probst A.J."/>
            <person name="Thomas B.C."/>
            <person name="Singh A."/>
            <person name="Wilkins M.J."/>
            <person name="Karaoz U."/>
            <person name="Brodie E.L."/>
            <person name="Williams K.H."/>
            <person name="Hubbard S.S."/>
            <person name="Banfield J.F."/>
        </authorList>
    </citation>
    <scope>NUCLEOTIDE SEQUENCE [LARGE SCALE GENOMIC DNA]</scope>
</reference>